<dbReference type="Proteomes" id="UP001446871">
    <property type="component" value="Unassembled WGS sequence"/>
</dbReference>
<comment type="caution">
    <text evidence="2">The sequence shown here is derived from an EMBL/GenBank/DDBJ whole genome shotgun (WGS) entry which is preliminary data.</text>
</comment>
<gene>
    <name evidence="2" type="ORF">PG996_013389</name>
</gene>
<feature type="compositionally biased region" description="Low complexity" evidence="1">
    <location>
        <begin position="316"/>
        <end position="329"/>
    </location>
</feature>
<name>A0ABR1U5C2_9PEZI</name>
<feature type="region of interest" description="Disordered" evidence="1">
    <location>
        <begin position="300"/>
        <end position="345"/>
    </location>
</feature>
<feature type="region of interest" description="Disordered" evidence="1">
    <location>
        <begin position="1"/>
        <end position="20"/>
    </location>
</feature>
<feature type="compositionally biased region" description="Acidic residues" evidence="1">
    <location>
        <begin position="300"/>
        <end position="312"/>
    </location>
</feature>
<dbReference type="EMBL" id="JAQQWM010000008">
    <property type="protein sequence ID" value="KAK8054088.1"/>
    <property type="molecule type" value="Genomic_DNA"/>
</dbReference>
<evidence type="ECO:0000256" key="1">
    <source>
        <dbReference type="SAM" id="MobiDB-lite"/>
    </source>
</evidence>
<reference evidence="2 3" key="1">
    <citation type="submission" date="2023-01" db="EMBL/GenBank/DDBJ databases">
        <title>Analysis of 21 Apiospora genomes using comparative genomics revels a genus with tremendous synthesis potential of carbohydrate active enzymes and secondary metabolites.</title>
        <authorList>
            <person name="Sorensen T."/>
        </authorList>
    </citation>
    <scope>NUCLEOTIDE SEQUENCE [LARGE SCALE GENOMIC DNA]</scope>
    <source>
        <strain evidence="2 3">CBS 83171</strain>
    </source>
</reference>
<keyword evidence="3" id="KW-1185">Reference proteome</keyword>
<feature type="compositionally biased region" description="Basic and acidic residues" evidence="1">
    <location>
        <begin position="1"/>
        <end position="18"/>
    </location>
</feature>
<proteinExistence type="predicted"/>
<protein>
    <submittedName>
        <fullName evidence="2">Uncharacterized protein</fullName>
    </submittedName>
</protein>
<sequence>MLETQHHWPEASRKRGREDEEFGAADSMGFGDHRNVSILACFSVAKLWSSVASSNHDDALRNVCIRCLCALHHLRNTNEGPTPPVFSTNSLAATITPTDSDSEEMQSRSHMSPWVSTLPMQQQLHAPDSSMEVDRDMDMTDGTANHHDQSMGDGYSPSNNGRIPTPIHATFAAQVRGNNWTSANQQMHAANSNFGPEELANHLGNAGLGAGPHQAFPPAADPSVPRSLDGSAGWSMIQNRRLPSPISESGGEELPASPGMVLDASQQRPYLPHMPHSTNPAMAALHPNLEICHESAAEDDTGMMDADGDACPEEGSSPSSAPATPSPRSKYGHQRSKHTLNSWTIQPGMKKSFSIGYRADCDKCRQKIPGHFNHIIIS</sequence>
<evidence type="ECO:0000313" key="2">
    <source>
        <dbReference type="EMBL" id="KAK8054088.1"/>
    </source>
</evidence>
<organism evidence="2 3">
    <name type="scientific">Apiospora saccharicola</name>
    <dbReference type="NCBI Taxonomy" id="335842"/>
    <lineage>
        <taxon>Eukaryota</taxon>
        <taxon>Fungi</taxon>
        <taxon>Dikarya</taxon>
        <taxon>Ascomycota</taxon>
        <taxon>Pezizomycotina</taxon>
        <taxon>Sordariomycetes</taxon>
        <taxon>Xylariomycetidae</taxon>
        <taxon>Amphisphaeriales</taxon>
        <taxon>Apiosporaceae</taxon>
        <taxon>Apiospora</taxon>
    </lineage>
</organism>
<accession>A0ABR1U5C2</accession>
<evidence type="ECO:0000313" key="3">
    <source>
        <dbReference type="Proteomes" id="UP001446871"/>
    </source>
</evidence>